<dbReference type="OrthoDB" id="166375at2759"/>
<keyword evidence="3" id="KW-0804">Transcription</keyword>
<keyword evidence="4" id="KW-0539">Nucleus</keyword>
<feature type="compositionally biased region" description="Polar residues" evidence="5">
    <location>
        <begin position="469"/>
        <end position="495"/>
    </location>
</feature>
<feature type="region of interest" description="Disordered" evidence="5">
    <location>
        <begin position="428"/>
        <end position="457"/>
    </location>
</feature>
<evidence type="ECO:0000256" key="1">
    <source>
        <dbReference type="ARBA" id="ARBA00004123"/>
    </source>
</evidence>
<evidence type="ECO:0000256" key="4">
    <source>
        <dbReference type="ARBA" id="ARBA00023242"/>
    </source>
</evidence>
<sequence length="532" mass="60666">MSDFEDDIDDELLELAGATEKKRKRRQTPSKSSASKKRKADVSMETDSEVEGPESEEEDIDPYPLDGKYVDETDRQRLMQMSEIDREDIITQRLEEKQRLQDKRLISQMVKEQRLGENESVSKAAKRQHAVRGATKEKSRKLDELKARRKAKDEKQRTKGSPKRDRSSSPMDMEISDEESEDGQITRLEQEEEKDRKLLSKIQPVDDQPITMEDLEKCRLTRDLVAKSCMAPWFQEYIQGSWVRYLIGHEDGQMIYRICQVSNLGADLVKPYKINDKTVNQTVDLKHGKSERTFNMDKISNAAFLPKEFERLVKVCTAEEVKLPTRRDLEKKITQMNRLIAQPVTESDINAMLARKSQLQVNKPLGLTTMEKSRLNQARTLAQRRHDFAEVAEIDAQLAELAASTTERHNREPVDLLAKVNERNRKANMEAVRKAEIAESERKRRERKHGKLTTDDPSARLKTIPRLFNANTPTTRPGTPNQTGTPLLNASGNSTPRPISPLPSSLSIGLNGTAKTFEAAVIDSIEVDLGDF</sequence>
<gene>
    <name evidence="7" type="ORF">BDZ94DRAFT_1298003</name>
</gene>
<feature type="compositionally biased region" description="Acidic residues" evidence="5">
    <location>
        <begin position="44"/>
        <end position="61"/>
    </location>
</feature>
<feature type="compositionally biased region" description="Basic and acidic residues" evidence="5">
    <location>
        <begin position="68"/>
        <end position="117"/>
    </location>
</feature>
<keyword evidence="2" id="KW-0805">Transcription regulation</keyword>
<dbReference type="Proteomes" id="UP000807353">
    <property type="component" value="Unassembled WGS sequence"/>
</dbReference>
<accession>A0A9P5Y8H6</accession>
<evidence type="ECO:0000313" key="8">
    <source>
        <dbReference type="Proteomes" id="UP000807353"/>
    </source>
</evidence>
<organism evidence="7 8">
    <name type="scientific">Collybia nuda</name>
    <dbReference type="NCBI Taxonomy" id="64659"/>
    <lineage>
        <taxon>Eukaryota</taxon>
        <taxon>Fungi</taxon>
        <taxon>Dikarya</taxon>
        <taxon>Basidiomycota</taxon>
        <taxon>Agaricomycotina</taxon>
        <taxon>Agaricomycetes</taxon>
        <taxon>Agaricomycetidae</taxon>
        <taxon>Agaricales</taxon>
        <taxon>Tricholomatineae</taxon>
        <taxon>Clitocybaceae</taxon>
        <taxon>Collybia</taxon>
    </lineage>
</organism>
<dbReference type="GO" id="GO:0003677">
    <property type="term" value="F:DNA binding"/>
    <property type="evidence" value="ECO:0007669"/>
    <property type="project" value="InterPro"/>
</dbReference>
<evidence type="ECO:0000256" key="5">
    <source>
        <dbReference type="SAM" id="MobiDB-lite"/>
    </source>
</evidence>
<dbReference type="GO" id="GO:1990269">
    <property type="term" value="F:RNA polymerase II C-terminal domain phosphoserine binding"/>
    <property type="evidence" value="ECO:0007669"/>
    <property type="project" value="TreeGrafter"/>
</dbReference>
<dbReference type="GO" id="GO:0016593">
    <property type="term" value="C:Cdc73/Paf1 complex"/>
    <property type="evidence" value="ECO:0007669"/>
    <property type="project" value="TreeGrafter"/>
</dbReference>
<dbReference type="Gene3D" id="3.90.70.200">
    <property type="entry name" value="Plus-3 domain"/>
    <property type="match status" value="1"/>
</dbReference>
<feature type="domain" description="Plus3" evidence="6">
    <location>
        <begin position="209"/>
        <end position="341"/>
    </location>
</feature>
<feature type="region of interest" description="Disordered" evidence="5">
    <location>
        <begin position="469"/>
        <end position="499"/>
    </location>
</feature>
<protein>
    <recommendedName>
        <fullName evidence="6">Plus3 domain-containing protein</fullName>
    </recommendedName>
</protein>
<evidence type="ECO:0000256" key="3">
    <source>
        <dbReference type="ARBA" id="ARBA00023163"/>
    </source>
</evidence>
<proteinExistence type="predicted"/>
<dbReference type="SUPFAM" id="SSF159042">
    <property type="entry name" value="Plus3-like"/>
    <property type="match status" value="1"/>
</dbReference>
<comment type="caution">
    <text evidence="7">The sequence shown here is derived from an EMBL/GenBank/DDBJ whole genome shotgun (WGS) entry which is preliminary data.</text>
</comment>
<dbReference type="InterPro" id="IPR036128">
    <property type="entry name" value="Plus3-like_sf"/>
</dbReference>
<feature type="region of interest" description="Disordered" evidence="5">
    <location>
        <begin position="15"/>
        <end position="202"/>
    </location>
</feature>
<name>A0A9P5Y8H6_9AGAR</name>
<dbReference type="AlphaFoldDB" id="A0A9P5Y8H6"/>
<evidence type="ECO:0000256" key="2">
    <source>
        <dbReference type="ARBA" id="ARBA00023015"/>
    </source>
</evidence>
<evidence type="ECO:0000259" key="6">
    <source>
        <dbReference type="PROSITE" id="PS51360"/>
    </source>
</evidence>
<dbReference type="PANTHER" id="PTHR13115">
    <property type="entry name" value="RNA POLYMERASE-ASSOCIATED PROTEIN RTF1 HOMOLOG"/>
    <property type="match status" value="1"/>
</dbReference>
<comment type="subcellular location">
    <subcellularLocation>
        <location evidence="1">Nucleus</location>
    </subcellularLocation>
</comment>
<dbReference type="Pfam" id="PF03126">
    <property type="entry name" value="Plus-3"/>
    <property type="match status" value="1"/>
</dbReference>
<feature type="compositionally biased region" description="Basic and acidic residues" evidence="5">
    <location>
        <begin position="134"/>
        <end position="167"/>
    </location>
</feature>
<feature type="compositionally biased region" description="Basic and acidic residues" evidence="5">
    <location>
        <begin position="428"/>
        <end position="443"/>
    </location>
</feature>
<feature type="compositionally biased region" description="Basic residues" evidence="5">
    <location>
        <begin position="21"/>
        <end position="39"/>
    </location>
</feature>
<reference evidence="7" key="1">
    <citation type="submission" date="2020-11" db="EMBL/GenBank/DDBJ databases">
        <authorList>
            <consortium name="DOE Joint Genome Institute"/>
            <person name="Ahrendt S."/>
            <person name="Riley R."/>
            <person name="Andreopoulos W."/>
            <person name="Labutti K."/>
            <person name="Pangilinan J."/>
            <person name="Ruiz-Duenas F.J."/>
            <person name="Barrasa J.M."/>
            <person name="Sanchez-Garcia M."/>
            <person name="Camarero S."/>
            <person name="Miyauchi S."/>
            <person name="Serrano A."/>
            <person name="Linde D."/>
            <person name="Babiker R."/>
            <person name="Drula E."/>
            <person name="Ayuso-Fernandez I."/>
            <person name="Pacheco R."/>
            <person name="Padilla G."/>
            <person name="Ferreira P."/>
            <person name="Barriuso J."/>
            <person name="Kellner H."/>
            <person name="Castanera R."/>
            <person name="Alfaro M."/>
            <person name="Ramirez L."/>
            <person name="Pisabarro A.G."/>
            <person name="Kuo A."/>
            <person name="Tritt A."/>
            <person name="Lipzen A."/>
            <person name="He G."/>
            <person name="Yan M."/>
            <person name="Ng V."/>
            <person name="Cullen D."/>
            <person name="Martin F."/>
            <person name="Rosso M.-N."/>
            <person name="Henrissat B."/>
            <person name="Hibbett D."/>
            <person name="Martinez A.T."/>
            <person name="Grigoriev I.V."/>
        </authorList>
    </citation>
    <scope>NUCLEOTIDE SEQUENCE</scope>
    <source>
        <strain evidence="7">CBS 247.69</strain>
    </source>
</reference>
<dbReference type="SMART" id="SM00719">
    <property type="entry name" value="Plus3"/>
    <property type="match status" value="1"/>
</dbReference>
<keyword evidence="8" id="KW-1185">Reference proteome</keyword>
<dbReference type="EMBL" id="MU150264">
    <property type="protein sequence ID" value="KAF9463231.1"/>
    <property type="molecule type" value="Genomic_DNA"/>
</dbReference>
<evidence type="ECO:0000313" key="7">
    <source>
        <dbReference type="EMBL" id="KAF9463231.1"/>
    </source>
</evidence>
<dbReference type="PROSITE" id="PS51360">
    <property type="entry name" value="PLUS3"/>
    <property type="match status" value="1"/>
</dbReference>
<dbReference type="PANTHER" id="PTHR13115:SF8">
    <property type="entry name" value="RNA POLYMERASE-ASSOCIATED PROTEIN RTF1 HOMOLOG"/>
    <property type="match status" value="1"/>
</dbReference>
<dbReference type="InterPro" id="IPR004343">
    <property type="entry name" value="Plus-3_dom"/>
</dbReference>